<dbReference type="EMBL" id="AMGV01000007">
    <property type="protein sequence ID" value="KEF55540.1"/>
    <property type="molecule type" value="Genomic_DNA"/>
</dbReference>
<reference evidence="4 5" key="1">
    <citation type="submission" date="2013-03" db="EMBL/GenBank/DDBJ databases">
        <title>The Genome Sequence of Exophiala aquamarina CBS 119918.</title>
        <authorList>
            <consortium name="The Broad Institute Genomics Platform"/>
            <person name="Cuomo C."/>
            <person name="de Hoog S."/>
            <person name="Gorbushina A."/>
            <person name="Walker B."/>
            <person name="Young S.K."/>
            <person name="Zeng Q."/>
            <person name="Gargeya S."/>
            <person name="Fitzgerald M."/>
            <person name="Haas B."/>
            <person name="Abouelleil A."/>
            <person name="Allen A.W."/>
            <person name="Alvarado L."/>
            <person name="Arachchi H.M."/>
            <person name="Berlin A.M."/>
            <person name="Chapman S.B."/>
            <person name="Gainer-Dewar J."/>
            <person name="Goldberg J."/>
            <person name="Griggs A."/>
            <person name="Gujja S."/>
            <person name="Hansen M."/>
            <person name="Howarth C."/>
            <person name="Imamovic A."/>
            <person name="Ireland A."/>
            <person name="Larimer J."/>
            <person name="McCowan C."/>
            <person name="Murphy C."/>
            <person name="Pearson M."/>
            <person name="Poon T.W."/>
            <person name="Priest M."/>
            <person name="Roberts A."/>
            <person name="Saif S."/>
            <person name="Shea T."/>
            <person name="Sisk P."/>
            <person name="Sykes S."/>
            <person name="Wortman J."/>
            <person name="Nusbaum C."/>
            <person name="Birren B."/>
        </authorList>
    </citation>
    <scope>NUCLEOTIDE SEQUENCE [LARGE SCALE GENOMIC DNA]</scope>
    <source>
        <strain evidence="4 5">CBS 119918</strain>
    </source>
</reference>
<dbReference type="InterPro" id="IPR056884">
    <property type="entry name" value="NPHP3-like_N"/>
</dbReference>
<protein>
    <recommendedName>
        <fullName evidence="3">Nephrocystin 3-like N-terminal domain-containing protein</fullName>
    </recommendedName>
</protein>
<evidence type="ECO:0000256" key="1">
    <source>
        <dbReference type="ARBA" id="ARBA00022737"/>
    </source>
</evidence>
<sequence>MANRPPNRSDALLLNIQAAFERLEEAIHPSDVPMFRSTTLHDVLKAAKIIECDQSRRRCLRNLRRLEPLFEALGQFSGALETLCQGTPYLHQSNFSFRFLFVLVPLFSACLFDALWRNYRTRFDGLLQNLARNRDLVDKEAASFDIIESKACRQRLLKDIDKREADRQEWQLRDSIGWLDLKGQGREQDELLDRYLTCREAGTCKWILQHPSLSTWLDTNEQKPMLWVNGKPGSGNTMLAAYVAANTPVVPKSHIVYCLCSYGFANLERNVCSLTFRLFIAQILRK</sequence>
<dbReference type="OrthoDB" id="21416at2759"/>
<dbReference type="Pfam" id="PF24883">
    <property type="entry name" value="NPHP3_N"/>
    <property type="match status" value="1"/>
</dbReference>
<dbReference type="HOGENOM" id="CLU_083942_0_0_1"/>
<keyword evidence="2" id="KW-1133">Transmembrane helix</keyword>
<dbReference type="STRING" id="1182545.A0A072PJ24"/>
<dbReference type="RefSeq" id="XP_013258130.1">
    <property type="nucleotide sequence ID" value="XM_013402676.1"/>
</dbReference>
<name>A0A072PJ24_9EURO</name>
<comment type="caution">
    <text evidence="4">The sequence shown here is derived from an EMBL/GenBank/DDBJ whole genome shotgun (WGS) entry which is preliminary data.</text>
</comment>
<dbReference type="AlphaFoldDB" id="A0A072PJ24"/>
<evidence type="ECO:0000313" key="4">
    <source>
        <dbReference type="EMBL" id="KEF55540.1"/>
    </source>
</evidence>
<feature type="domain" description="Nephrocystin 3-like N-terminal" evidence="3">
    <location>
        <begin position="202"/>
        <end position="285"/>
    </location>
</feature>
<evidence type="ECO:0000313" key="5">
    <source>
        <dbReference type="Proteomes" id="UP000027920"/>
    </source>
</evidence>
<gene>
    <name evidence="4" type="ORF">A1O9_08290</name>
</gene>
<feature type="transmembrane region" description="Helical" evidence="2">
    <location>
        <begin position="95"/>
        <end position="116"/>
    </location>
</feature>
<dbReference type="PANTHER" id="PTHR10039:SF14">
    <property type="entry name" value="NACHT DOMAIN-CONTAINING PROTEIN"/>
    <property type="match status" value="1"/>
</dbReference>
<proteinExistence type="predicted"/>
<dbReference type="GeneID" id="25283203"/>
<dbReference type="PANTHER" id="PTHR10039">
    <property type="entry name" value="AMELOGENIN"/>
    <property type="match status" value="1"/>
</dbReference>
<organism evidence="4 5">
    <name type="scientific">Exophiala aquamarina CBS 119918</name>
    <dbReference type="NCBI Taxonomy" id="1182545"/>
    <lineage>
        <taxon>Eukaryota</taxon>
        <taxon>Fungi</taxon>
        <taxon>Dikarya</taxon>
        <taxon>Ascomycota</taxon>
        <taxon>Pezizomycotina</taxon>
        <taxon>Eurotiomycetes</taxon>
        <taxon>Chaetothyriomycetidae</taxon>
        <taxon>Chaetothyriales</taxon>
        <taxon>Herpotrichiellaceae</taxon>
        <taxon>Exophiala</taxon>
    </lineage>
</organism>
<keyword evidence="2" id="KW-0812">Transmembrane</keyword>
<keyword evidence="1" id="KW-0677">Repeat</keyword>
<dbReference type="VEuPathDB" id="FungiDB:A1O9_08290"/>
<keyword evidence="2" id="KW-0472">Membrane</keyword>
<accession>A0A072PJ24</accession>
<evidence type="ECO:0000256" key="2">
    <source>
        <dbReference type="SAM" id="Phobius"/>
    </source>
</evidence>
<keyword evidence="5" id="KW-1185">Reference proteome</keyword>
<dbReference type="Proteomes" id="UP000027920">
    <property type="component" value="Unassembled WGS sequence"/>
</dbReference>
<evidence type="ECO:0000259" key="3">
    <source>
        <dbReference type="Pfam" id="PF24883"/>
    </source>
</evidence>